<dbReference type="Proteomes" id="UP001432027">
    <property type="component" value="Unassembled WGS sequence"/>
</dbReference>
<dbReference type="AlphaFoldDB" id="A0AAV5SX82"/>
<proteinExistence type="predicted"/>
<reference evidence="2" key="1">
    <citation type="submission" date="2023-10" db="EMBL/GenBank/DDBJ databases">
        <title>Genome assembly of Pristionchus species.</title>
        <authorList>
            <person name="Yoshida K."/>
            <person name="Sommer R.J."/>
        </authorList>
    </citation>
    <scope>NUCLEOTIDE SEQUENCE</scope>
    <source>
        <strain evidence="2">RS0144</strain>
    </source>
</reference>
<keyword evidence="1" id="KW-0732">Signal</keyword>
<organism evidence="2 4">
    <name type="scientific">Pristionchus entomophagus</name>
    <dbReference type="NCBI Taxonomy" id="358040"/>
    <lineage>
        <taxon>Eukaryota</taxon>
        <taxon>Metazoa</taxon>
        <taxon>Ecdysozoa</taxon>
        <taxon>Nematoda</taxon>
        <taxon>Chromadorea</taxon>
        <taxon>Rhabditida</taxon>
        <taxon>Rhabditina</taxon>
        <taxon>Diplogasteromorpha</taxon>
        <taxon>Diplogasteroidea</taxon>
        <taxon>Neodiplogasteridae</taxon>
        <taxon>Pristionchus</taxon>
    </lineage>
</organism>
<dbReference type="EMBL" id="BTSX01000128">
    <property type="protein sequence ID" value="GMT08589.1"/>
    <property type="molecule type" value="Genomic_DNA"/>
</dbReference>
<name>A0AAV5SX82_9BILA</name>
<feature type="chain" id="PRO_5044714687" description="Secreted protein" evidence="1">
    <location>
        <begin position="22"/>
        <end position="135"/>
    </location>
</feature>
<evidence type="ECO:0000313" key="2">
    <source>
        <dbReference type="EMBL" id="GMS84705.1"/>
    </source>
</evidence>
<comment type="caution">
    <text evidence="2">The sequence shown here is derived from an EMBL/GenBank/DDBJ whole genome shotgun (WGS) entry which is preliminary data.</text>
</comment>
<dbReference type="EMBL" id="BTSX01000002">
    <property type="protein sequence ID" value="GMS84705.1"/>
    <property type="molecule type" value="Genomic_DNA"/>
</dbReference>
<accession>A0AAV5SX82</accession>
<evidence type="ECO:0008006" key="5">
    <source>
        <dbReference type="Google" id="ProtNLM"/>
    </source>
</evidence>
<feature type="non-terminal residue" evidence="2">
    <location>
        <position position="1"/>
    </location>
</feature>
<keyword evidence="4" id="KW-1185">Reference proteome</keyword>
<evidence type="ECO:0000313" key="3">
    <source>
        <dbReference type="EMBL" id="GMT08589.1"/>
    </source>
</evidence>
<evidence type="ECO:0000313" key="4">
    <source>
        <dbReference type="Proteomes" id="UP001432027"/>
    </source>
</evidence>
<evidence type="ECO:0000256" key="1">
    <source>
        <dbReference type="SAM" id="SignalP"/>
    </source>
</evidence>
<feature type="signal peptide" evidence="1">
    <location>
        <begin position="1"/>
        <end position="21"/>
    </location>
</feature>
<gene>
    <name evidence="3" type="ORF">PENTCL1PPCAC_30763</name>
    <name evidence="2" type="ORF">PENTCL1PPCAC_6880</name>
</gene>
<sequence length="135" mass="14892">SSLSFSLLFLSMGGWEMTVEEDSEEDLISLACFSCFSNECLSDFNFFSSSFNLFSVSRDERSASLNCSSTLASDCFRSNTSVADSVSISASRDLIRSRSFALLSTLFSPRICCSSSFINTHRLRSILFCSSSTSY</sequence>
<protein>
    <recommendedName>
        <fullName evidence="5">Secreted protein</fullName>
    </recommendedName>
</protein>